<comment type="similarity">
    <text evidence="2 4">Belongs to the cytochrome P450 family.</text>
</comment>
<name>A0A5S9NSL9_9GAMM</name>
<dbReference type="AlphaFoldDB" id="A0A5S9NSL9"/>
<evidence type="ECO:0000256" key="4">
    <source>
        <dbReference type="RuleBase" id="RU000461"/>
    </source>
</evidence>
<evidence type="ECO:0000313" key="5">
    <source>
        <dbReference type="EMBL" id="CAA0093642.1"/>
    </source>
</evidence>
<keyword evidence="3 4" id="KW-0408">Iron</keyword>
<sequence length="458" mass="51469">MISPPLTSYPEPPTVPGLPIIGSALHAMGRDPRDFLMAQYDALGPVFRLKAMHIDYVVMAGPDANQFANVEGRGCFESNTFWRGMMHELEADNFLIGLDGDDHTYLRKLFKADFSKAAMEPHTDRIYRLCVDIFANLEPGQKIAVVEPMLQLTSQMIGCIMSGKVPTRDELHDFLYYVNEVTNHFTLRRLPAWLLRFRLGRFRRSKIRTMAFADAVIASRLSGQGGMRNFVDAVVDAGEKCPHLFAPGDLRFSAILPLFAGIDTLGQTLNYALFELHRHPQTLTRVREEVDAVFAAGIPNTEQLKNMPLLNAAVSETLRLHPSAFGMVRTANQDFVFKDHSIKKGQDVVILTTASHFMDAYFERPRAFEIDRFLPPRNEHRQRNVFAPFGRGPHTCLGAGLSESLMALALGSILYNYLFEPLDPNQAYKERISPTPSLGNQFVLTLKAKRFARAGHSI</sequence>
<evidence type="ECO:0000256" key="3">
    <source>
        <dbReference type="PIRSR" id="PIRSR602401-1"/>
    </source>
</evidence>
<reference evidence="5 6" key="1">
    <citation type="submission" date="2019-11" db="EMBL/GenBank/DDBJ databases">
        <authorList>
            <person name="Holert J."/>
        </authorList>
    </citation>
    <scope>NUCLEOTIDE SEQUENCE [LARGE SCALE GENOMIC DNA]</scope>
    <source>
        <strain evidence="5">BC5_2</strain>
    </source>
</reference>
<dbReference type="GO" id="GO:0016705">
    <property type="term" value="F:oxidoreductase activity, acting on paired donors, with incorporation or reduction of molecular oxygen"/>
    <property type="evidence" value="ECO:0007669"/>
    <property type="project" value="InterPro"/>
</dbReference>
<dbReference type="PRINTS" id="PR00463">
    <property type="entry name" value="EP450I"/>
</dbReference>
<comment type="cofactor">
    <cofactor evidence="1 3">
        <name>heme</name>
        <dbReference type="ChEBI" id="CHEBI:30413"/>
    </cofactor>
</comment>
<evidence type="ECO:0000256" key="2">
    <source>
        <dbReference type="ARBA" id="ARBA00010617"/>
    </source>
</evidence>
<dbReference type="InterPro" id="IPR002401">
    <property type="entry name" value="Cyt_P450_E_grp-I"/>
</dbReference>
<keyword evidence="4" id="KW-0503">Monooxygenase</keyword>
<dbReference type="PANTHER" id="PTHR24305:SF166">
    <property type="entry name" value="CYTOCHROME P450 12A4, MITOCHONDRIAL-RELATED"/>
    <property type="match status" value="1"/>
</dbReference>
<feature type="binding site" description="axial binding residue" evidence="3">
    <location>
        <position position="396"/>
    </location>
    <ligand>
        <name>heme</name>
        <dbReference type="ChEBI" id="CHEBI:30413"/>
    </ligand>
    <ligandPart>
        <name>Fe</name>
        <dbReference type="ChEBI" id="CHEBI:18248"/>
    </ligandPart>
</feature>
<dbReference type="PROSITE" id="PS00086">
    <property type="entry name" value="CYTOCHROME_P450"/>
    <property type="match status" value="1"/>
</dbReference>
<dbReference type="GO" id="GO:0004497">
    <property type="term" value="F:monooxygenase activity"/>
    <property type="evidence" value="ECO:0007669"/>
    <property type="project" value="UniProtKB-KW"/>
</dbReference>
<dbReference type="InterPro" id="IPR050121">
    <property type="entry name" value="Cytochrome_P450_monoxygenase"/>
</dbReference>
<keyword evidence="3 4" id="KW-0349">Heme</keyword>
<protein>
    <submittedName>
        <fullName evidence="5">Cytochrome P450 120</fullName>
        <ecNumber evidence="5">1.14.-.-</ecNumber>
    </submittedName>
</protein>
<dbReference type="SUPFAM" id="SSF48264">
    <property type="entry name" value="Cytochrome P450"/>
    <property type="match status" value="1"/>
</dbReference>
<evidence type="ECO:0000313" key="6">
    <source>
        <dbReference type="Proteomes" id="UP000434580"/>
    </source>
</evidence>
<dbReference type="EMBL" id="CACSII010000003">
    <property type="protein sequence ID" value="CAA0093642.1"/>
    <property type="molecule type" value="Genomic_DNA"/>
</dbReference>
<keyword evidence="4 5" id="KW-0560">Oxidoreductase</keyword>
<dbReference type="CDD" id="cd00302">
    <property type="entry name" value="cytochrome_P450"/>
    <property type="match status" value="1"/>
</dbReference>
<dbReference type="InterPro" id="IPR017972">
    <property type="entry name" value="Cyt_P450_CS"/>
</dbReference>
<dbReference type="EC" id="1.14.-.-" evidence="5"/>
<gene>
    <name evidence="5" type="ORF">DPBNPPHM_03111</name>
</gene>
<accession>A0A5S9NSL9</accession>
<organism evidence="5 6">
    <name type="scientific">BD1-7 clade bacterium</name>
    <dbReference type="NCBI Taxonomy" id="2029982"/>
    <lineage>
        <taxon>Bacteria</taxon>
        <taxon>Pseudomonadati</taxon>
        <taxon>Pseudomonadota</taxon>
        <taxon>Gammaproteobacteria</taxon>
        <taxon>Cellvibrionales</taxon>
        <taxon>Spongiibacteraceae</taxon>
        <taxon>BD1-7 clade</taxon>
    </lineage>
</organism>
<dbReference type="InterPro" id="IPR036396">
    <property type="entry name" value="Cyt_P450_sf"/>
</dbReference>
<dbReference type="GO" id="GO:0020037">
    <property type="term" value="F:heme binding"/>
    <property type="evidence" value="ECO:0007669"/>
    <property type="project" value="InterPro"/>
</dbReference>
<proteinExistence type="inferred from homology"/>
<dbReference type="Pfam" id="PF00067">
    <property type="entry name" value="p450"/>
    <property type="match status" value="1"/>
</dbReference>
<dbReference type="Proteomes" id="UP000434580">
    <property type="component" value="Unassembled WGS sequence"/>
</dbReference>
<dbReference type="PRINTS" id="PR00385">
    <property type="entry name" value="P450"/>
</dbReference>
<evidence type="ECO:0000256" key="1">
    <source>
        <dbReference type="ARBA" id="ARBA00001971"/>
    </source>
</evidence>
<dbReference type="PANTHER" id="PTHR24305">
    <property type="entry name" value="CYTOCHROME P450"/>
    <property type="match status" value="1"/>
</dbReference>
<dbReference type="GO" id="GO:0005506">
    <property type="term" value="F:iron ion binding"/>
    <property type="evidence" value="ECO:0007669"/>
    <property type="project" value="InterPro"/>
</dbReference>
<dbReference type="InterPro" id="IPR001128">
    <property type="entry name" value="Cyt_P450"/>
</dbReference>
<dbReference type="OrthoDB" id="4258484at2"/>
<keyword evidence="3 4" id="KW-0479">Metal-binding</keyword>
<dbReference type="Gene3D" id="1.10.630.10">
    <property type="entry name" value="Cytochrome P450"/>
    <property type="match status" value="1"/>
</dbReference>